<name>A0A8T0II62_CERPU</name>
<accession>A0A8T0II62</accession>
<evidence type="ECO:0000256" key="2">
    <source>
        <dbReference type="ARBA" id="ARBA00009324"/>
    </source>
</evidence>
<dbReference type="InterPro" id="IPR050307">
    <property type="entry name" value="Sterol_Desaturase_Related"/>
</dbReference>
<feature type="domain" description="Fatty acid hydroxylase" evidence="7">
    <location>
        <begin position="113"/>
        <end position="210"/>
    </location>
</feature>
<organism evidence="8 9">
    <name type="scientific">Ceratodon purpureus</name>
    <name type="common">Fire moss</name>
    <name type="synonym">Dicranum purpureum</name>
    <dbReference type="NCBI Taxonomy" id="3225"/>
    <lineage>
        <taxon>Eukaryota</taxon>
        <taxon>Viridiplantae</taxon>
        <taxon>Streptophyta</taxon>
        <taxon>Embryophyta</taxon>
        <taxon>Bryophyta</taxon>
        <taxon>Bryophytina</taxon>
        <taxon>Bryopsida</taxon>
        <taxon>Dicranidae</taxon>
        <taxon>Pseudoditrichales</taxon>
        <taxon>Ditrichaceae</taxon>
        <taxon>Ceratodon</taxon>
    </lineage>
</organism>
<keyword evidence="4 6" id="KW-1133">Transmembrane helix</keyword>
<evidence type="ECO:0000259" key="7">
    <source>
        <dbReference type="Pfam" id="PF04116"/>
    </source>
</evidence>
<dbReference type="GO" id="GO:0016020">
    <property type="term" value="C:membrane"/>
    <property type="evidence" value="ECO:0007669"/>
    <property type="project" value="UniProtKB-SubCell"/>
</dbReference>
<evidence type="ECO:0000256" key="6">
    <source>
        <dbReference type="SAM" id="Phobius"/>
    </source>
</evidence>
<comment type="caution">
    <text evidence="8">The sequence shown here is derived from an EMBL/GenBank/DDBJ whole genome shotgun (WGS) entry which is preliminary data.</text>
</comment>
<dbReference type="PANTHER" id="PTHR11863">
    <property type="entry name" value="STEROL DESATURASE"/>
    <property type="match status" value="1"/>
</dbReference>
<evidence type="ECO:0000256" key="5">
    <source>
        <dbReference type="ARBA" id="ARBA00023136"/>
    </source>
</evidence>
<feature type="transmembrane region" description="Helical" evidence="6">
    <location>
        <begin position="103"/>
        <end position="125"/>
    </location>
</feature>
<feature type="transmembrane region" description="Helical" evidence="6">
    <location>
        <begin position="20"/>
        <end position="44"/>
    </location>
</feature>
<evidence type="ECO:0000256" key="1">
    <source>
        <dbReference type="ARBA" id="ARBA00004370"/>
    </source>
</evidence>
<keyword evidence="9" id="KW-1185">Reference proteome</keyword>
<feature type="transmembrane region" description="Helical" evidence="6">
    <location>
        <begin position="162"/>
        <end position="186"/>
    </location>
</feature>
<comment type="similarity">
    <text evidence="2">Belongs to the sterol desaturase family.</text>
</comment>
<feature type="transmembrane region" description="Helical" evidence="6">
    <location>
        <begin position="72"/>
        <end position="91"/>
    </location>
</feature>
<comment type="subcellular location">
    <subcellularLocation>
        <location evidence="1">Membrane</location>
    </subcellularLocation>
</comment>
<reference evidence="8" key="1">
    <citation type="submission" date="2020-06" db="EMBL/GenBank/DDBJ databases">
        <title>WGS assembly of Ceratodon purpureus strain R40.</title>
        <authorList>
            <person name="Carey S.B."/>
            <person name="Jenkins J."/>
            <person name="Shu S."/>
            <person name="Lovell J.T."/>
            <person name="Sreedasyam A."/>
            <person name="Maumus F."/>
            <person name="Tiley G.P."/>
            <person name="Fernandez-Pozo N."/>
            <person name="Barry K."/>
            <person name="Chen C."/>
            <person name="Wang M."/>
            <person name="Lipzen A."/>
            <person name="Daum C."/>
            <person name="Saski C.A."/>
            <person name="Payton A.C."/>
            <person name="Mcbreen J.C."/>
            <person name="Conrad R.E."/>
            <person name="Kollar L.M."/>
            <person name="Olsson S."/>
            <person name="Huttunen S."/>
            <person name="Landis J.B."/>
            <person name="Wickett N.J."/>
            <person name="Johnson M.G."/>
            <person name="Rensing S.A."/>
            <person name="Grimwood J."/>
            <person name="Schmutz J."/>
            <person name="Mcdaniel S.F."/>
        </authorList>
    </citation>
    <scope>NUCLEOTIDE SEQUENCE</scope>
    <source>
        <strain evidence="8">R40</strain>
    </source>
</reference>
<evidence type="ECO:0000256" key="4">
    <source>
        <dbReference type="ARBA" id="ARBA00022989"/>
    </source>
</evidence>
<gene>
    <name evidence="8" type="ORF">KC19_3G073100</name>
</gene>
<evidence type="ECO:0000313" key="9">
    <source>
        <dbReference type="Proteomes" id="UP000822688"/>
    </source>
</evidence>
<dbReference type="Proteomes" id="UP000822688">
    <property type="component" value="Chromosome 3"/>
</dbReference>
<evidence type="ECO:0000256" key="3">
    <source>
        <dbReference type="ARBA" id="ARBA00022692"/>
    </source>
</evidence>
<proteinExistence type="inferred from homology"/>
<evidence type="ECO:0000313" key="8">
    <source>
        <dbReference type="EMBL" id="KAG0582609.1"/>
    </source>
</evidence>
<dbReference type="InterPro" id="IPR006694">
    <property type="entry name" value="Fatty_acid_hydroxylase"/>
</dbReference>
<dbReference type="Pfam" id="PF04116">
    <property type="entry name" value="FA_hydroxylase"/>
    <property type="match status" value="1"/>
</dbReference>
<dbReference type="GO" id="GO:0005506">
    <property type="term" value="F:iron ion binding"/>
    <property type="evidence" value="ECO:0007669"/>
    <property type="project" value="InterPro"/>
</dbReference>
<sequence length="232" mass="26995">MASALEKGWLYLINNFTDFQLASIGSFVIHESVFFLSGLPFIVMERLGYQQKYKIQGKVNSVAAQEKCVMKLLLYHICVNLPLMIGSYPVFKYMGFTSQLPLPSWNVVCFQILSYFILEDFIFYWGHRILHTKWLYKHVHSVHHEYATPFGLTSEYAHPAEILFLGFATIFGPAITGPHLLTLWLWMSLRVIETVEAHCGYDFPWSLSRYLPIYGGYVSTWNLLYCYFLLRA</sequence>
<dbReference type="AlphaFoldDB" id="A0A8T0II62"/>
<protein>
    <recommendedName>
        <fullName evidence="7">Fatty acid hydroxylase domain-containing protein</fullName>
    </recommendedName>
</protein>
<feature type="transmembrane region" description="Helical" evidence="6">
    <location>
        <begin position="211"/>
        <end position="230"/>
    </location>
</feature>
<dbReference type="GO" id="GO:0008610">
    <property type="term" value="P:lipid biosynthetic process"/>
    <property type="evidence" value="ECO:0007669"/>
    <property type="project" value="InterPro"/>
</dbReference>
<dbReference type="GO" id="GO:0016491">
    <property type="term" value="F:oxidoreductase activity"/>
    <property type="evidence" value="ECO:0007669"/>
    <property type="project" value="InterPro"/>
</dbReference>
<keyword evidence="5 6" id="KW-0472">Membrane</keyword>
<dbReference type="EMBL" id="CM026423">
    <property type="protein sequence ID" value="KAG0582609.1"/>
    <property type="molecule type" value="Genomic_DNA"/>
</dbReference>
<keyword evidence="3 6" id="KW-0812">Transmembrane</keyword>